<dbReference type="AlphaFoldDB" id="A0A1F7S0A8"/>
<dbReference type="SUPFAM" id="SSF53335">
    <property type="entry name" value="S-adenosyl-L-methionine-dependent methyltransferases"/>
    <property type="match status" value="1"/>
</dbReference>
<evidence type="ECO:0000313" key="3">
    <source>
        <dbReference type="Proteomes" id="UP000178797"/>
    </source>
</evidence>
<evidence type="ECO:0000259" key="1">
    <source>
        <dbReference type="Pfam" id="PF08241"/>
    </source>
</evidence>
<reference evidence="2 3" key="1">
    <citation type="journal article" date="2016" name="Nat. Commun.">
        <title>Thousands of microbial genomes shed light on interconnected biogeochemical processes in an aquifer system.</title>
        <authorList>
            <person name="Anantharaman K."/>
            <person name="Brown C.T."/>
            <person name="Hug L.A."/>
            <person name="Sharon I."/>
            <person name="Castelle C.J."/>
            <person name="Probst A.J."/>
            <person name="Thomas B.C."/>
            <person name="Singh A."/>
            <person name="Wilkins M.J."/>
            <person name="Karaoz U."/>
            <person name="Brodie E.L."/>
            <person name="Williams K.H."/>
            <person name="Hubbard S.S."/>
            <person name="Banfield J.F."/>
        </authorList>
    </citation>
    <scope>NUCLEOTIDE SEQUENCE [LARGE SCALE GENOMIC DNA]</scope>
</reference>
<proteinExistence type="predicted"/>
<evidence type="ECO:0000313" key="2">
    <source>
        <dbReference type="EMBL" id="OGL47141.1"/>
    </source>
</evidence>
<dbReference type="Pfam" id="PF08241">
    <property type="entry name" value="Methyltransf_11"/>
    <property type="match status" value="1"/>
</dbReference>
<feature type="domain" description="Methyltransferase type 11" evidence="1">
    <location>
        <begin position="62"/>
        <end position="152"/>
    </location>
</feature>
<dbReference type="PANTHER" id="PTHR43591">
    <property type="entry name" value="METHYLTRANSFERASE"/>
    <property type="match status" value="1"/>
</dbReference>
<dbReference type="EMBL" id="MGDE01000055">
    <property type="protein sequence ID" value="OGL47141.1"/>
    <property type="molecule type" value="Genomic_DNA"/>
</dbReference>
<protein>
    <recommendedName>
        <fullName evidence="1">Methyltransferase type 11 domain-containing protein</fullName>
    </recommendedName>
</protein>
<dbReference type="GO" id="GO:0008757">
    <property type="term" value="F:S-adenosylmethionine-dependent methyltransferase activity"/>
    <property type="evidence" value="ECO:0007669"/>
    <property type="project" value="InterPro"/>
</dbReference>
<dbReference type="InterPro" id="IPR013216">
    <property type="entry name" value="Methyltransf_11"/>
</dbReference>
<dbReference type="Proteomes" id="UP000178797">
    <property type="component" value="Unassembled WGS sequence"/>
</dbReference>
<dbReference type="Gene3D" id="3.40.50.150">
    <property type="entry name" value="Vaccinia Virus protein VP39"/>
    <property type="match status" value="1"/>
</dbReference>
<dbReference type="PANTHER" id="PTHR43591:SF24">
    <property type="entry name" value="2-METHOXY-6-POLYPRENYL-1,4-BENZOQUINOL METHYLASE, MITOCHONDRIAL"/>
    <property type="match status" value="1"/>
</dbReference>
<dbReference type="CDD" id="cd02440">
    <property type="entry name" value="AdoMet_MTases"/>
    <property type="match status" value="1"/>
</dbReference>
<dbReference type="InterPro" id="IPR029063">
    <property type="entry name" value="SAM-dependent_MTases_sf"/>
</dbReference>
<organism evidence="2 3">
    <name type="scientific">Candidatus Schekmanbacteria bacterium RBG_16_38_10</name>
    <dbReference type="NCBI Taxonomy" id="1817879"/>
    <lineage>
        <taxon>Bacteria</taxon>
        <taxon>Candidatus Schekmaniibacteriota</taxon>
    </lineage>
</organism>
<name>A0A1F7S0A8_9BACT</name>
<sequence>MIVNKLKNIVRIKKEKEELEFQYNWVNYDWNHLMMCLHNYWKKYRYYGEIIDLIQPQGKRILDVGCGVMSFMNLICSNEGEFFGIDPLMDDYKSLYTTDSRVKWLQSKGERLPFDSNYFDVVVCSNVLDHVEKPNIVMQEISRVLKSSGRLLLTVDIFKEKVVRDAAHPHCFMEKDVNDLLKNNFEILFSKKSELRAQIMLYVKKQTMTSDKAQEIIILAEKRG</sequence>
<gene>
    <name evidence="2" type="ORF">A2W05_03555</name>
</gene>
<comment type="caution">
    <text evidence="2">The sequence shown here is derived from an EMBL/GenBank/DDBJ whole genome shotgun (WGS) entry which is preliminary data.</text>
</comment>
<accession>A0A1F7S0A8</accession>